<protein>
    <recommendedName>
        <fullName evidence="1">Glycosyl transferase family 1 domain-containing protein</fullName>
    </recommendedName>
</protein>
<reference evidence="2 3" key="1">
    <citation type="submission" date="2017-09" db="EMBL/GenBank/DDBJ databases">
        <title>Depth-based differentiation of microbial function through sediment-hosted aquifers and enrichment of novel symbionts in the deep terrestrial subsurface.</title>
        <authorList>
            <person name="Probst A.J."/>
            <person name="Ladd B."/>
            <person name="Jarett J.K."/>
            <person name="Geller-Mcgrath D.E."/>
            <person name="Sieber C.M."/>
            <person name="Emerson J.B."/>
            <person name="Anantharaman K."/>
            <person name="Thomas B.C."/>
            <person name="Malmstrom R."/>
            <person name="Stieglmeier M."/>
            <person name="Klingl A."/>
            <person name="Woyke T."/>
            <person name="Ryan C.M."/>
            <person name="Banfield J.F."/>
        </authorList>
    </citation>
    <scope>NUCLEOTIDE SEQUENCE [LARGE SCALE GENOMIC DNA]</scope>
    <source>
        <strain evidence="2">CG17_big_fil_post_rev_8_21_14_2_50_48_46</strain>
    </source>
</reference>
<dbReference type="Proteomes" id="UP000231019">
    <property type="component" value="Unassembled WGS sequence"/>
</dbReference>
<gene>
    <name evidence="2" type="ORF">COW36_10735</name>
</gene>
<dbReference type="AlphaFoldDB" id="A0A2M7G4S5"/>
<name>A0A2M7G4S5_9BACT</name>
<organism evidence="2 3">
    <name type="scientific">bacterium (Candidatus Blackallbacteria) CG17_big_fil_post_rev_8_21_14_2_50_48_46</name>
    <dbReference type="NCBI Taxonomy" id="2014261"/>
    <lineage>
        <taxon>Bacteria</taxon>
        <taxon>Candidatus Blackallbacteria</taxon>
    </lineage>
</organism>
<proteinExistence type="predicted"/>
<dbReference type="CDD" id="cd03801">
    <property type="entry name" value="GT4_PimA-like"/>
    <property type="match status" value="2"/>
</dbReference>
<evidence type="ECO:0000313" key="3">
    <source>
        <dbReference type="Proteomes" id="UP000231019"/>
    </source>
</evidence>
<evidence type="ECO:0000313" key="2">
    <source>
        <dbReference type="EMBL" id="PIW16943.1"/>
    </source>
</evidence>
<dbReference type="Gene3D" id="3.40.50.2000">
    <property type="entry name" value="Glycogen Phosphorylase B"/>
    <property type="match status" value="3"/>
</dbReference>
<feature type="domain" description="Glycosyl transferase family 1" evidence="1">
    <location>
        <begin position="579"/>
        <end position="736"/>
    </location>
</feature>
<sequence length="785" mass="88806">MQTILYIDRPFATQAGGDKNRSRFLWKTLTPRYKCDLLLLSSETEAQENYPEAQEIHFLPYHQGKGLHPEALYRFDQKTLQDFKDLLLTRRYDAIVLRFAAPAALAEIAQQVLPHVKILMDIDMVFSRLSELAWKQSPQLKNRYYWIQNQKLKGFERKLFAKDYTFFFSNPQERDAVLATHSPLQTERFQVLPNFMPEAPVSAQTPVLGKDILFFGTLDSAANINAFQYLRDEIYPLLEPELIRRDLRIRIVGQRPSVIYQAQPRMDIIGACTDIAAEISAARCVLLPLRVASGTRTRILEAAACSRPVVTTRLGAEGLKLQALALAESPRALADQVIKILAEPAQGMALGQRLKQEAEALYSPHQVAQILYAALEQEFSAKHHRIAIVTNRFFPEIGGAEINIYHQAKALAQHNQVTVYCPRRIDKPTFEYTHGFATWRLKDRLAKKLPNIQAKTFCPSLFWKILTGKHEIVQLFPALNPNNFLALAAAKLSGKKTVLCSFDYLDYAALIPSGKLTPDILKQHQPGLKERLALRLLDAIFAISDRELAFFKRFNAQVAYSPVPILPEEFNLKMPDPRSRYGIQPDEFVFLSLGRVSAIKGQDLALKAFIEADLPQSRLVFVGRSDYEPEYFAKMQALIRAKGLEDRVIFTGMVEREEALGWLQFAQIHVIPVRFMNSGAVVVESWMGGIPVLQSDAVDPNLVIEGVNGYVFPSQNLKVLAEKMQAAYLERAKLPEMAAQGQTLVRQKYTYAALIEIYETLYEKLLPQKSTAPALAQNFIAPINS</sequence>
<dbReference type="GO" id="GO:0016757">
    <property type="term" value="F:glycosyltransferase activity"/>
    <property type="evidence" value="ECO:0007669"/>
    <property type="project" value="InterPro"/>
</dbReference>
<dbReference type="InterPro" id="IPR001296">
    <property type="entry name" value="Glyco_trans_1"/>
</dbReference>
<accession>A0A2M7G4S5</accession>
<evidence type="ECO:0000259" key="1">
    <source>
        <dbReference type="Pfam" id="PF00534"/>
    </source>
</evidence>
<dbReference type="SUPFAM" id="SSF53756">
    <property type="entry name" value="UDP-Glycosyltransferase/glycogen phosphorylase"/>
    <property type="match status" value="2"/>
</dbReference>
<dbReference type="PANTHER" id="PTHR12526">
    <property type="entry name" value="GLYCOSYLTRANSFERASE"/>
    <property type="match status" value="1"/>
</dbReference>
<dbReference type="Pfam" id="PF00534">
    <property type="entry name" value="Glycos_transf_1"/>
    <property type="match status" value="1"/>
</dbReference>
<dbReference type="EMBL" id="PFFQ01000032">
    <property type="protein sequence ID" value="PIW16943.1"/>
    <property type="molecule type" value="Genomic_DNA"/>
</dbReference>
<comment type="caution">
    <text evidence="2">The sequence shown here is derived from an EMBL/GenBank/DDBJ whole genome shotgun (WGS) entry which is preliminary data.</text>
</comment>
<dbReference type="Pfam" id="PF13692">
    <property type="entry name" value="Glyco_trans_1_4"/>
    <property type="match status" value="1"/>
</dbReference>